<dbReference type="EMBL" id="FNPH01000001">
    <property type="protein sequence ID" value="SDY05287.1"/>
    <property type="molecule type" value="Genomic_DNA"/>
</dbReference>
<dbReference type="Pfam" id="PF00702">
    <property type="entry name" value="Hydrolase"/>
    <property type="match status" value="1"/>
</dbReference>
<dbReference type="PANTHER" id="PTHR46649">
    <property type="match status" value="1"/>
</dbReference>
<evidence type="ECO:0000313" key="1">
    <source>
        <dbReference type="EMBL" id="SDY05287.1"/>
    </source>
</evidence>
<dbReference type="STRING" id="405436.SAMN05444365_101509"/>
<dbReference type="PRINTS" id="PR00413">
    <property type="entry name" value="HADHALOGNASE"/>
</dbReference>
<dbReference type="SUPFAM" id="SSF56784">
    <property type="entry name" value="HAD-like"/>
    <property type="match status" value="1"/>
</dbReference>
<accession>A0A1H3GQ95</accession>
<dbReference type="InterPro" id="IPR036412">
    <property type="entry name" value="HAD-like_sf"/>
</dbReference>
<evidence type="ECO:0000313" key="2">
    <source>
        <dbReference type="Proteomes" id="UP000242415"/>
    </source>
</evidence>
<proteinExistence type="predicted"/>
<dbReference type="InterPro" id="IPR023214">
    <property type="entry name" value="HAD_sf"/>
</dbReference>
<dbReference type="SFLD" id="SFLDS00003">
    <property type="entry name" value="Haloacid_Dehalogenase"/>
    <property type="match status" value="1"/>
</dbReference>
<reference evidence="2" key="1">
    <citation type="submission" date="2016-10" db="EMBL/GenBank/DDBJ databases">
        <authorList>
            <person name="Varghese N."/>
            <person name="Submissions S."/>
        </authorList>
    </citation>
    <scope>NUCLEOTIDE SEQUENCE [LARGE SCALE GENOMIC DNA]</scope>
    <source>
        <strain evidence="2">DSM 45245</strain>
    </source>
</reference>
<keyword evidence="2" id="KW-1185">Reference proteome</keyword>
<dbReference type="SFLD" id="SFLDG01129">
    <property type="entry name" value="C1.5:_HAD__Beta-PGM__Phosphata"/>
    <property type="match status" value="1"/>
</dbReference>
<gene>
    <name evidence="1" type="ORF">SAMN05444365_101509</name>
</gene>
<keyword evidence="1" id="KW-0378">Hydrolase</keyword>
<dbReference type="NCBIfam" id="TIGR01509">
    <property type="entry name" value="HAD-SF-IA-v3"/>
    <property type="match status" value="1"/>
</dbReference>
<sequence length="232" mass="24587">MPSYRAVLFDFFGTLTRAVTRGPTHVEIARMLGCDPGAVVEVLDRSFHARARGRYGSAEQTLGWIARQAGASPSAEALAAAAAARVEALRADTALRPDAVATLRGLRRRGLRTAVVSDCTHELPVLLPALPVAPLLDAQVYSIEVGHCKPDPAIYLEACARLGVPPERCLYVGDGGSRELTGAAAVGMTPVRLTAPDLADHLVFDPDAEWRGAAVATLSETVELVDRFPALV</sequence>
<dbReference type="NCBIfam" id="TIGR01549">
    <property type="entry name" value="HAD-SF-IA-v1"/>
    <property type="match status" value="1"/>
</dbReference>
<dbReference type="Gene3D" id="3.40.50.1000">
    <property type="entry name" value="HAD superfamily/HAD-like"/>
    <property type="match status" value="1"/>
</dbReference>
<protein>
    <submittedName>
        <fullName evidence="1">Putative hydrolase of the HAD superfamily</fullName>
    </submittedName>
</protein>
<dbReference type="GO" id="GO:0016787">
    <property type="term" value="F:hydrolase activity"/>
    <property type="evidence" value="ECO:0007669"/>
    <property type="project" value="UniProtKB-KW"/>
</dbReference>
<dbReference type="AlphaFoldDB" id="A0A1H3GQ95"/>
<dbReference type="PANTHER" id="PTHR46649:SF4">
    <property type="entry name" value="HALOACID DEHALOGENASE-LIKE HYDROLASE (HAD) SUPERFAMILY PROTEIN"/>
    <property type="match status" value="1"/>
</dbReference>
<dbReference type="InterPro" id="IPR006439">
    <property type="entry name" value="HAD-SF_hydro_IA"/>
</dbReference>
<dbReference type="Proteomes" id="UP000242415">
    <property type="component" value="Unassembled WGS sequence"/>
</dbReference>
<dbReference type="RefSeq" id="WP_091550860.1">
    <property type="nucleotide sequence ID" value="NZ_FNPH01000001.1"/>
</dbReference>
<organism evidence="1 2">
    <name type="scientific">Micromonospora pattaloongensis</name>
    <dbReference type="NCBI Taxonomy" id="405436"/>
    <lineage>
        <taxon>Bacteria</taxon>
        <taxon>Bacillati</taxon>
        <taxon>Actinomycetota</taxon>
        <taxon>Actinomycetes</taxon>
        <taxon>Micromonosporales</taxon>
        <taxon>Micromonosporaceae</taxon>
        <taxon>Micromonospora</taxon>
    </lineage>
</organism>
<name>A0A1H3GQ95_9ACTN</name>
<dbReference type="OrthoDB" id="9795007at2"/>